<dbReference type="PANTHER" id="PTHR24221:SF397">
    <property type="entry name" value="ABC TRANSPORTER, ATP-BINDING TRANSMEMBRANE PROTEIN"/>
    <property type="match status" value="1"/>
</dbReference>
<dbReference type="CDD" id="cd03228">
    <property type="entry name" value="ABCC_MRP_Like"/>
    <property type="match status" value="1"/>
</dbReference>
<proteinExistence type="predicted"/>
<reference evidence="2 3" key="1">
    <citation type="journal article" date="2019" name="Environ. Microbiol.">
        <title>An active ?-lactamase is a part of an orchestrated cell wall stress resistance network of Bacillus subtilis and related rhizosphere species.</title>
        <authorList>
            <person name="Bucher T."/>
            <person name="Keren-Paz A."/>
            <person name="Hausser J."/>
            <person name="Olender T."/>
            <person name="Cytryn E."/>
            <person name="Kolodkin-Gal I."/>
        </authorList>
    </citation>
    <scope>NUCLEOTIDE SEQUENCE [LARGE SCALE GENOMIC DNA]</scope>
    <source>
        <strain evidence="2 3">I186</strain>
    </source>
</reference>
<keyword evidence="2" id="KW-0067">ATP-binding</keyword>
<gene>
    <name evidence="2" type="ORF">FC701_36415</name>
</gene>
<organism evidence="2 3">
    <name type="scientific">Bacillus mycoides</name>
    <dbReference type="NCBI Taxonomy" id="1405"/>
    <lineage>
        <taxon>Bacteria</taxon>
        <taxon>Bacillati</taxon>
        <taxon>Bacillota</taxon>
        <taxon>Bacilli</taxon>
        <taxon>Bacillales</taxon>
        <taxon>Bacillaceae</taxon>
        <taxon>Bacillus</taxon>
        <taxon>Bacillus cereus group</taxon>
    </lineage>
</organism>
<feature type="domain" description="ABC transporter" evidence="1">
    <location>
        <begin position="18"/>
        <end position="90"/>
    </location>
</feature>
<accession>A0A4U2ZIA2</accession>
<dbReference type="GO" id="GO:0005524">
    <property type="term" value="F:ATP binding"/>
    <property type="evidence" value="ECO:0007669"/>
    <property type="project" value="UniProtKB-KW"/>
</dbReference>
<dbReference type="Gene3D" id="3.40.50.300">
    <property type="entry name" value="P-loop containing nucleotide triphosphate hydrolases"/>
    <property type="match status" value="1"/>
</dbReference>
<dbReference type="PANTHER" id="PTHR24221">
    <property type="entry name" value="ATP-BINDING CASSETTE SUB-FAMILY B"/>
    <property type="match status" value="1"/>
</dbReference>
<dbReference type="GO" id="GO:0016887">
    <property type="term" value="F:ATP hydrolysis activity"/>
    <property type="evidence" value="ECO:0007669"/>
    <property type="project" value="InterPro"/>
</dbReference>
<evidence type="ECO:0000259" key="1">
    <source>
        <dbReference type="Pfam" id="PF00005"/>
    </source>
</evidence>
<evidence type="ECO:0000313" key="2">
    <source>
        <dbReference type="EMBL" id="TKI74284.1"/>
    </source>
</evidence>
<dbReference type="Pfam" id="PF00005">
    <property type="entry name" value="ABC_tran"/>
    <property type="match status" value="1"/>
</dbReference>
<feature type="non-terminal residue" evidence="2">
    <location>
        <position position="99"/>
    </location>
</feature>
<dbReference type="GO" id="GO:0034040">
    <property type="term" value="F:ATPase-coupled lipid transmembrane transporter activity"/>
    <property type="evidence" value="ECO:0007669"/>
    <property type="project" value="TreeGrafter"/>
</dbReference>
<keyword evidence="2" id="KW-0547">Nucleotide-binding</keyword>
<dbReference type="Proteomes" id="UP000305524">
    <property type="component" value="Unassembled WGS sequence"/>
</dbReference>
<evidence type="ECO:0000313" key="3">
    <source>
        <dbReference type="Proteomes" id="UP000305524"/>
    </source>
</evidence>
<comment type="caution">
    <text evidence="2">The sequence shown here is derived from an EMBL/GenBank/DDBJ whole genome shotgun (WGS) entry which is preliminary data.</text>
</comment>
<dbReference type="InterPro" id="IPR003439">
    <property type="entry name" value="ABC_transporter-like_ATP-bd"/>
</dbReference>
<dbReference type="InterPro" id="IPR027417">
    <property type="entry name" value="P-loop_NTPase"/>
</dbReference>
<protein>
    <submittedName>
        <fullName evidence="2">ATP-binding cassette domain-containing protein</fullName>
    </submittedName>
</protein>
<dbReference type="AlphaFoldDB" id="A0A4U2ZIA2"/>
<dbReference type="EMBL" id="SZOD01001571">
    <property type="protein sequence ID" value="TKI74284.1"/>
    <property type="molecule type" value="Genomic_DNA"/>
</dbReference>
<sequence length="99" mass="10970">MLKNIHVSFSYSDRPIIQDVSLHIKEGTTTAIVGPSGSGKTTLCNLIARFYDVDKGAITINGMNINELSLHTLMSSISMVFQNVYLFNDSIYNNIHFGN</sequence>
<name>A0A4U2ZIA2_BACMY</name>
<dbReference type="SUPFAM" id="SSF52540">
    <property type="entry name" value="P-loop containing nucleoside triphosphate hydrolases"/>
    <property type="match status" value="1"/>
</dbReference>
<dbReference type="InterPro" id="IPR039421">
    <property type="entry name" value="Type_1_exporter"/>
</dbReference>